<feature type="transmembrane region" description="Helical" evidence="1">
    <location>
        <begin position="12"/>
        <end position="36"/>
    </location>
</feature>
<protein>
    <submittedName>
        <fullName evidence="2">M50 family metallopeptidase</fullName>
    </submittedName>
</protein>
<dbReference type="PANTHER" id="PTHR33979:SF2">
    <property type="entry name" value="PEPTIDASE M50B-LIKE-DOMAIN-CONTAINING PROTEIN"/>
    <property type="match status" value="1"/>
</dbReference>
<comment type="caution">
    <text evidence="2">The sequence shown here is derived from an EMBL/GenBank/DDBJ whole genome shotgun (WGS) entry which is preliminary data.</text>
</comment>
<dbReference type="Pfam" id="PF13398">
    <property type="entry name" value="Peptidase_M50B"/>
    <property type="match status" value="1"/>
</dbReference>
<keyword evidence="1" id="KW-0812">Transmembrane</keyword>
<accession>A0A927HFE3</accession>
<dbReference type="RefSeq" id="WP_191075867.1">
    <property type="nucleotide sequence ID" value="NZ_JACTAG010000002.1"/>
</dbReference>
<dbReference type="Proteomes" id="UP000635142">
    <property type="component" value="Unassembled WGS sequence"/>
</dbReference>
<keyword evidence="1" id="KW-1133">Transmembrane helix</keyword>
<feature type="transmembrane region" description="Helical" evidence="1">
    <location>
        <begin position="73"/>
        <end position="95"/>
    </location>
</feature>
<name>A0A927HFE3_9RHOB</name>
<evidence type="ECO:0000313" key="2">
    <source>
        <dbReference type="EMBL" id="MBD3664856.1"/>
    </source>
</evidence>
<feature type="transmembrane region" description="Helical" evidence="1">
    <location>
        <begin position="149"/>
        <end position="167"/>
    </location>
</feature>
<gene>
    <name evidence="2" type="ORF">H9Q16_13055</name>
</gene>
<reference evidence="2" key="1">
    <citation type="submission" date="2020-08" db="EMBL/GenBank/DDBJ databases">
        <title>Sulfitobacter aestuariivivens sp. nov., isolated from a tidal flat.</title>
        <authorList>
            <person name="Park S."/>
            <person name="Yoon J.-H."/>
        </authorList>
    </citation>
    <scope>NUCLEOTIDE SEQUENCE</scope>
    <source>
        <strain evidence="2">TSTF-M16</strain>
    </source>
</reference>
<keyword evidence="1" id="KW-0472">Membrane</keyword>
<keyword evidence="3" id="KW-1185">Reference proteome</keyword>
<dbReference type="EMBL" id="JACTAG010000002">
    <property type="protein sequence ID" value="MBD3664856.1"/>
    <property type="molecule type" value="Genomic_DNA"/>
</dbReference>
<dbReference type="AlphaFoldDB" id="A0A927HFE3"/>
<dbReference type="PANTHER" id="PTHR33979">
    <property type="entry name" value="OS02G0221600 PROTEIN"/>
    <property type="match status" value="1"/>
</dbReference>
<proteinExistence type="predicted"/>
<evidence type="ECO:0000313" key="3">
    <source>
        <dbReference type="Proteomes" id="UP000635142"/>
    </source>
</evidence>
<feature type="transmembrane region" description="Helical" evidence="1">
    <location>
        <begin position="187"/>
        <end position="214"/>
    </location>
</feature>
<feature type="transmembrane region" description="Helical" evidence="1">
    <location>
        <begin position="124"/>
        <end position="142"/>
    </location>
</feature>
<dbReference type="InterPro" id="IPR049500">
    <property type="entry name" value="Peptidase_M50B-like"/>
</dbReference>
<feature type="transmembrane region" description="Helical" evidence="1">
    <location>
        <begin position="102"/>
        <end position="118"/>
    </location>
</feature>
<organism evidence="2 3">
    <name type="scientific">Sulfitobacter aestuariivivens</name>
    <dbReference type="NCBI Taxonomy" id="2766981"/>
    <lineage>
        <taxon>Bacteria</taxon>
        <taxon>Pseudomonadati</taxon>
        <taxon>Pseudomonadota</taxon>
        <taxon>Alphaproteobacteria</taxon>
        <taxon>Rhodobacterales</taxon>
        <taxon>Roseobacteraceae</taxon>
        <taxon>Sulfitobacter</taxon>
    </lineage>
</organism>
<sequence>MQLLKGHWQLIAITIVIFALWQTPVVLPLKIFVVFLHELSHGLAAVLTGGEIEELSLSPQQGGHAVTRGGNRFAILTAGYLGSLFLGVVLLLFALRSNLDRYATAICGIVMLVVTALFMREVFPVLFCLATGAVLLAIAAYLPHDVNDMVLRVIGLSSLIYVPYDIFDDTIARAGLKSDAYMLAEAYGGSAMIWGVLWLGISLGVIALCLRYGIGADSNLRLRRKQT</sequence>
<evidence type="ECO:0000256" key="1">
    <source>
        <dbReference type="SAM" id="Phobius"/>
    </source>
</evidence>